<sequence>MGNSYYKYLFRFFICCSLLSFIKADSDSFLSSSDDNNNDFDKFQFRLACQRVNADDQHPKYNSIDDEGNSGIGSTYFNLQDWELALGYDEKLLHHISQLSQTTEEINGFSVSRYIRPEERDTFLGPFTYNGSSVRTLNFPANSSKRHEFLEIEEKTRGVYCFATRPLLKNGSVNMPYTEFNRMNPEFEGVPVPHERTVNYFLLMFPVSLLFLATCWVCMMLLHRSKLLPVHYGLLLLIICSVLGKPSIHFIIDLNNYTFFGPDQWIKYTMLTEIKRAIDIFAQRLVLFLIAFGYGVWRPIDRKSISCGILVLSIPMMFCTINQLTTHHYPWLVAINQFLGKPSHNLVWMYATYLLNHSLKSAGSVESAYSMKLAKQSLWYCVARIALDPIVLVYFQWGDFYAYYTILYGFKVLLPCYIWRVSKNELTYNSENEKEYEDTLTTVQNRT</sequence>
<feature type="signal peptide" evidence="2">
    <location>
        <begin position="1"/>
        <end position="24"/>
    </location>
</feature>
<proteinExistence type="predicted"/>
<feature type="transmembrane region" description="Helical" evidence="1">
    <location>
        <begin position="234"/>
        <end position="252"/>
    </location>
</feature>
<dbReference type="AlphaFoldDB" id="A0AAF0ASL4"/>
<feature type="transmembrane region" description="Helical" evidence="1">
    <location>
        <begin position="200"/>
        <end position="222"/>
    </location>
</feature>
<dbReference type="RefSeq" id="XP_056035254.1">
    <property type="nucleotide sequence ID" value="XM_056181125.1"/>
</dbReference>
<keyword evidence="2" id="KW-0732">Signal</keyword>
<accession>A0AAF0ASL4</accession>
<evidence type="ECO:0000256" key="1">
    <source>
        <dbReference type="SAM" id="Phobius"/>
    </source>
</evidence>
<dbReference type="EMBL" id="CP115611">
    <property type="protein sequence ID" value="WBW71011.1"/>
    <property type="molecule type" value="Genomic_DNA"/>
</dbReference>
<name>A0AAF0ASL4_9SCHI</name>
<keyword evidence="1" id="KW-1133">Transmembrane helix</keyword>
<dbReference type="KEGG" id="som:SOMG_02333"/>
<keyword evidence="1" id="KW-0812">Transmembrane</keyword>
<feature type="chain" id="PRO_5041951744" evidence="2">
    <location>
        <begin position="25"/>
        <end position="447"/>
    </location>
</feature>
<evidence type="ECO:0000313" key="3">
    <source>
        <dbReference type="EMBL" id="WBW71011.1"/>
    </source>
</evidence>
<feature type="transmembrane region" description="Helical" evidence="1">
    <location>
        <begin position="280"/>
        <end position="297"/>
    </location>
</feature>
<keyword evidence="1" id="KW-0472">Membrane</keyword>
<evidence type="ECO:0000313" key="4">
    <source>
        <dbReference type="Proteomes" id="UP001212411"/>
    </source>
</evidence>
<evidence type="ECO:0000256" key="2">
    <source>
        <dbReference type="SAM" id="SignalP"/>
    </source>
</evidence>
<gene>
    <name evidence="3" type="ORF">SOMG_02333</name>
</gene>
<feature type="transmembrane region" description="Helical" evidence="1">
    <location>
        <begin position="304"/>
        <end position="325"/>
    </location>
</feature>
<reference evidence="3 4" key="1">
    <citation type="journal article" date="2023" name="G3 (Bethesda)">
        <title>A high-quality reference genome for the fission yeast Schizosaccharomyces osmophilus.</title>
        <authorList>
            <person name="Jia G.S."/>
            <person name="Zhang W.C."/>
            <person name="Liang Y."/>
            <person name="Liu X.H."/>
            <person name="Rhind N."/>
            <person name="Pidoux A."/>
            <person name="Brysch-Herzberg M."/>
            <person name="Du L.L."/>
        </authorList>
    </citation>
    <scope>NUCLEOTIDE SEQUENCE [LARGE SCALE GENOMIC DNA]</scope>
    <source>
        <strain evidence="3 4">CBS 15793</strain>
    </source>
</reference>
<protein>
    <submittedName>
        <fullName evidence="3">Uncharacterized protein</fullName>
    </submittedName>
</protein>
<organism evidence="3 4">
    <name type="scientific">Schizosaccharomyces osmophilus</name>
    <dbReference type="NCBI Taxonomy" id="2545709"/>
    <lineage>
        <taxon>Eukaryota</taxon>
        <taxon>Fungi</taxon>
        <taxon>Dikarya</taxon>
        <taxon>Ascomycota</taxon>
        <taxon>Taphrinomycotina</taxon>
        <taxon>Schizosaccharomycetes</taxon>
        <taxon>Schizosaccharomycetales</taxon>
        <taxon>Schizosaccharomycetaceae</taxon>
        <taxon>Schizosaccharomyces</taxon>
    </lineage>
</organism>
<feature type="transmembrane region" description="Helical" evidence="1">
    <location>
        <begin position="401"/>
        <end position="419"/>
    </location>
</feature>
<dbReference type="Proteomes" id="UP001212411">
    <property type="component" value="Chromosome 1"/>
</dbReference>
<dbReference type="GeneID" id="80875814"/>
<keyword evidence="4" id="KW-1185">Reference proteome</keyword>